<reference evidence="6 7" key="1">
    <citation type="submission" date="2017-10" db="EMBL/GenBank/DDBJ databases">
        <title>Extensive intraspecific genome diversity in a model arbuscular mycorrhizal fungus.</title>
        <authorList>
            <person name="Chen E.C.H."/>
            <person name="Morin E."/>
            <person name="Baudet D."/>
            <person name="Noel J."/>
            <person name="Ndikumana S."/>
            <person name="Charron P."/>
            <person name="St-Onge C."/>
            <person name="Giorgi J."/>
            <person name="Grigoriev I.V."/>
            <person name="Roux C."/>
            <person name="Martin F.M."/>
            <person name="Corradi N."/>
        </authorList>
    </citation>
    <scope>NUCLEOTIDE SEQUENCE [LARGE SCALE GENOMIC DNA]</scope>
    <source>
        <strain evidence="6 7">A1</strain>
    </source>
</reference>
<feature type="domain" description="Crinkler effector protein N-terminal" evidence="5">
    <location>
        <begin position="8"/>
        <end position="40"/>
    </location>
</feature>
<protein>
    <recommendedName>
        <fullName evidence="5">Crinkler effector protein N-terminal domain-containing protein</fullName>
    </recommendedName>
</protein>
<comment type="subcellular location">
    <subcellularLocation>
        <location evidence="1">Host cell</location>
    </subcellularLocation>
    <subcellularLocation>
        <location evidence="2">Secreted</location>
    </subcellularLocation>
</comment>
<name>A0A2N0RN20_9GLOM</name>
<dbReference type="EMBL" id="LLXH01000612">
    <property type="protein sequence ID" value="PKC64701.1"/>
    <property type="molecule type" value="Genomic_DNA"/>
</dbReference>
<evidence type="ECO:0000256" key="1">
    <source>
        <dbReference type="ARBA" id="ARBA00004340"/>
    </source>
</evidence>
<keyword evidence="3" id="KW-0964">Secreted</keyword>
<reference evidence="6 7" key="2">
    <citation type="submission" date="2017-10" db="EMBL/GenBank/DDBJ databases">
        <title>Genome analyses suggest a sexual origin of heterokaryosis in a supposedly ancient asexual fungus.</title>
        <authorList>
            <person name="Corradi N."/>
            <person name="Sedzielewska K."/>
            <person name="Noel J."/>
            <person name="Charron P."/>
            <person name="Farinelli L."/>
            <person name="Marton T."/>
            <person name="Kruger M."/>
            <person name="Pelin A."/>
            <person name="Brachmann A."/>
            <person name="Corradi N."/>
        </authorList>
    </citation>
    <scope>NUCLEOTIDE SEQUENCE [LARGE SCALE GENOMIC DNA]</scope>
    <source>
        <strain evidence="6 7">A1</strain>
    </source>
</reference>
<keyword evidence="4" id="KW-1133">Transmembrane helix</keyword>
<evidence type="ECO:0000256" key="3">
    <source>
        <dbReference type="ARBA" id="ARBA00022525"/>
    </source>
</evidence>
<dbReference type="AlphaFoldDB" id="A0A2N0RN20"/>
<evidence type="ECO:0000256" key="2">
    <source>
        <dbReference type="ARBA" id="ARBA00004613"/>
    </source>
</evidence>
<keyword evidence="4" id="KW-0472">Membrane</keyword>
<gene>
    <name evidence="6" type="ORF">RhiirA1_536880</name>
</gene>
<dbReference type="Pfam" id="PF20147">
    <property type="entry name" value="Crinkler"/>
    <property type="match status" value="1"/>
</dbReference>
<evidence type="ECO:0000313" key="7">
    <source>
        <dbReference type="Proteomes" id="UP000232688"/>
    </source>
</evidence>
<accession>A0A2N0RN20</accession>
<dbReference type="VEuPathDB" id="FungiDB:RhiirA1_536880"/>
<dbReference type="PANTHER" id="PTHR33129:SF1">
    <property type="entry name" value="ATP-BINDING PROTEIN"/>
    <property type="match status" value="1"/>
</dbReference>
<feature type="transmembrane region" description="Helical" evidence="4">
    <location>
        <begin position="92"/>
        <end position="112"/>
    </location>
</feature>
<organism evidence="6 7">
    <name type="scientific">Rhizophagus irregularis</name>
    <dbReference type="NCBI Taxonomy" id="588596"/>
    <lineage>
        <taxon>Eukaryota</taxon>
        <taxon>Fungi</taxon>
        <taxon>Fungi incertae sedis</taxon>
        <taxon>Mucoromycota</taxon>
        <taxon>Glomeromycotina</taxon>
        <taxon>Glomeromycetes</taxon>
        <taxon>Glomerales</taxon>
        <taxon>Glomeraceae</taxon>
        <taxon>Rhizophagus</taxon>
    </lineage>
</organism>
<dbReference type="Proteomes" id="UP000232688">
    <property type="component" value="Unassembled WGS sequence"/>
</dbReference>
<dbReference type="VEuPathDB" id="FungiDB:RhiirFUN_013362"/>
<evidence type="ECO:0000256" key="4">
    <source>
        <dbReference type="SAM" id="Phobius"/>
    </source>
</evidence>
<proteinExistence type="predicted"/>
<dbReference type="PANTHER" id="PTHR33129">
    <property type="entry name" value="PROTEIN KINASE DOMAIN-CONTAINING PROTEIN-RELATED"/>
    <property type="match status" value="1"/>
</dbReference>
<sequence>MSIDGTRITLWCFVQGSSSIFKVKIGTNNDIDDLKKAIKSCGVINVASISDISEEMLNDDNELEDERSTIANTFFGIKERNIQHDFHLSLSYLPIIPNTYLFLCFSFLLLIINPPKKHIRVIVEQTVADPPNYEVSALKIRKCYRDLLSVVFDESINKLRITGNPSIGKTFFGYYLLYQLALQDATVVYDNYNETDPIVFEGEKGAFTSYSISIKTYLQNKDVWYIVDGKEPKNVNAKTILICSSRREHYKHFDEYSGTVAIRYMPTWSWKEIKSCRQVLYEDRVTPELAKDLYSKANDVTHQAKLNEAIKGSKGDIFDDIGESCIERSKFSHMIVHINVNHPVENDNKDENGKIPYTIVTIKFASDYVKEQVTDQLEERIRERLLEQTKQA</sequence>
<evidence type="ECO:0000259" key="5">
    <source>
        <dbReference type="Pfam" id="PF20147"/>
    </source>
</evidence>
<comment type="caution">
    <text evidence="6">The sequence shown here is derived from an EMBL/GenBank/DDBJ whole genome shotgun (WGS) entry which is preliminary data.</text>
</comment>
<dbReference type="GO" id="GO:0043657">
    <property type="term" value="C:host cell"/>
    <property type="evidence" value="ECO:0007669"/>
    <property type="project" value="UniProtKB-SubCell"/>
</dbReference>
<dbReference type="VEuPathDB" id="FungiDB:FUN_000048"/>
<dbReference type="GO" id="GO:0005576">
    <property type="term" value="C:extracellular region"/>
    <property type="evidence" value="ECO:0007669"/>
    <property type="project" value="UniProtKB-SubCell"/>
</dbReference>
<evidence type="ECO:0000313" key="6">
    <source>
        <dbReference type="EMBL" id="PKC64701.1"/>
    </source>
</evidence>
<keyword evidence="4" id="KW-0812">Transmembrane</keyword>
<dbReference type="InterPro" id="IPR052980">
    <property type="entry name" value="Crinkler_effector"/>
</dbReference>
<dbReference type="InterPro" id="IPR045379">
    <property type="entry name" value="Crinkler_N"/>
</dbReference>